<dbReference type="InterPro" id="IPR050243">
    <property type="entry name" value="PHP_phosphatase"/>
</dbReference>
<dbReference type="Proteomes" id="UP000886750">
    <property type="component" value="Unassembled WGS sequence"/>
</dbReference>
<dbReference type="PANTHER" id="PTHR36928:SF1">
    <property type="entry name" value="PHOSPHATASE YCDX-RELATED"/>
    <property type="match status" value="1"/>
</dbReference>
<dbReference type="CDD" id="cd07437">
    <property type="entry name" value="PHP_HisPPase_Ycdx_like"/>
    <property type="match status" value="1"/>
</dbReference>
<reference evidence="2" key="1">
    <citation type="journal article" date="2021" name="PeerJ">
        <title>Extensive microbial diversity within the chicken gut microbiome revealed by metagenomics and culture.</title>
        <authorList>
            <person name="Gilroy R."/>
            <person name="Ravi A."/>
            <person name="Getino M."/>
            <person name="Pursley I."/>
            <person name="Horton D.L."/>
            <person name="Alikhan N.F."/>
            <person name="Baker D."/>
            <person name="Gharbi K."/>
            <person name="Hall N."/>
            <person name="Watson M."/>
            <person name="Adriaenssens E.M."/>
            <person name="Foster-Nyarko E."/>
            <person name="Jarju S."/>
            <person name="Secka A."/>
            <person name="Antonio M."/>
            <person name="Oren A."/>
            <person name="Chaudhuri R.R."/>
            <person name="La Ragione R."/>
            <person name="Hildebrand F."/>
            <person name="Pallen M.J."/>
        </authorList>
    </citation>
    <scope>NUCLEOTIDE SEQUENCE</scope>
    <source>
        <strain evidence="2">1345</strain>
    </source>
</reference>
<dbReference type="EMBL" id="DXCQ01000028">
    <property type="protein sequence ID" value="HIY96817.1"/>
    <property type="molecule type" value="Genomic_DNA"/>
</dbReference>
<sequence length="256" mass="28124">MRPIIDTHTHTIASGHWTTDTVTDLARTAKQRELQILAVTDHSPSIPESAKESYFLGLKNFEKKRYGVRLLYGTEADVMDTNGELGLSDAALCQMDIVIASQHPVCFKPNTAEENTAALIAAIRMGKVDIVGHPDDEKYPLLLNDLVQICAEYGTAIEMNEASLTPGGYRGDARARDAKLLALCKKAGVPVTMGSDSHGAAHVGVFTFAEKLIAETDFPLDLVVNYSAERFLSLLNIHRKFRGQKTWVLSDLLECH</sequence>
<dbReference type="SMART" id="SM00481">
    <property type="entry name" value="POLIIIAc"/>
    <property type="match status" value="1"/>
</dbReference>
<protein>
    <submittedName>
        <fullName evidence="2">Phosphatase</fullName>
    </submittedName>
</protein>
<reference evidence="2" key="2">
    <citation type="submission" date="2021-04" db="EMBL/GenBank/DDBJ databases">
        <authorList>
            <person name="Gilroy R."/>
        </authorList>
    </citation>
    <scope>NUCLEOTIDE SEQUENCE</scope>
    <source>
        <strain evidence="2">1345</strain>
    </source>
</reference>
<dbReference type="GO" id="GO:0008270">
    <property type="term" value="F:zinc ion binding"/>
    <property type="evidence" value="ECO:0007669"/>
    <property type="project" value="TreeGrafter"/>
</dbReference>
<feature type="domain" description="Polymerase/histidinol phosphatase N-terminal" evidence="1">
    <location>
        <begin position="5"/>
        <end position="80"/>
    </location>
</feature>
<dbReference type="Pfam" id="PF02811">
    <property type="entry name" value="PHP"/>
    <property type="match status" value="1"/>
</dbReference>
<dbReference type="AlphaFoldDB" id="A0A9D1ZUN8"/>
<dbReference type="PANTHER" id="PTHR36928">
    <property type="entry name" value="PHOSPHATASE YCDX-RELATED"/>
    <property type="match status" value="1"/>
</dbReference>
<comment type="caution">
    <text evidence="2">The sequence shown here is derived from an EMBL/GenBank/DDBJ whole genome shotgun (WGS) entry which is preliminary data.</text>
</comment>
<dbReference type="InterPro" id="IPR003141">
    <property type="entry name" value="Pol/His_phosphatase_N"/>
</dbReference>
<evidence type="ECO:0000313" key="3">
    <source>
        <dbReference type="Proteomes" id="UP000886750"/>
    </source>
</evidence>
<name>A0A9D1ZUN8_9FIRM</name>
<evidence type="ECO:0000313" key="2">
    <source>
        <dbReference type="EMBL" id="HIY96817.1"/>
    </source>
</evidence>
<dbReference type="GO" id="GO:0042578">
    <property type="term" value="F:phosphoric ester hydrolase activity"/>
    <property type="evidence" value="ECO:0007669"/>
    <property type="project" value="TreeGrafter"/>
</dbReference>
<dbReference type="Gene3D" id="3.20.20.140">
    <property type="entry name" value="Metal-dependent hydrolases"/>
    <property type="match status" value="1"/>
</dbReference>
<dbReference type="GO" id="GO:0005829">
    <property type="term" value="C:cytosol"/>
    <property type="evidence" value="ECO:0007669"/>
    <property type="project" value="TreeGrafter"/>
</dbReference>
<gene>
    <name evidence="2" type="ORF">H9729_03940</name>
</gene>
<evidence type="ECO:0000259" key="1">
    <source>
        <dbReference type="SMART" id="SM00481"/>
    </source>
</evidence>
<dbReference type="InterPro" id="IPR004013">
    <property type="entry name" value="PHP_dom"/>
</dbReference>
<dbReference type="InterPro" id="IPR016195">
    <property type="entry name" value="Pol/histidinol_Pase-like"/>
</dbReference>
<accession>A0A9D1ZUN8</accession>
<organism evidence="2 3">
    <name type="scientific">Candidatus Borkfalkia excrementigallinarum</name>
    <dbReference type="NCBI Taxonomy" id="2838506"/>
    <lineage>
        <taxon>Bacteria</taxon>
        <taxon>Bacillati</taxon>
        <taxon>Bacillota</taxon>
        <taxon>Clostridia</taxon>
        <taxon>Christensenellales</taxon>
        <taxon>Christensenellaceae</taxon>
        <taxon>Candidatus Borkfalkia</taxon>
    </lineage>
</organism>
<dbReference type="SUPFAM" id="SSF89550">
    <property type="entry name" value="PHP domain-like"/>
    <property type="match status" value="1"/>
</dbReference>
<proteinExistence type="predicted"/>